<evidence type="ECO:0008006" key="3">
    <source>
        <dbReference type="Google" id="ProtNLM"/>
    </source>
</evidence>
<proteinExistence type="predicted"/>
<evidence type="ECO:0000313" key="2">
    <source>
        <dbReference type="Proteomes" id="UP000232688"/>
    </source>
</evidence>
<dbReference type="VEuPathDB" id="FungiDB:FUN_006292"/>
<name>A0A2N0R887_9GLOM</name>
<dbReference type="Proteomes" id="UP000232688">
    <property type="component" value="Unassembled WGS sequence"/>
</dbReference>
<reference evidence="1 2" key="2">
    <citation type="submission" date="2017-10" db="EMBL/GenBank/DDBJ databases">
        <title>Genome analyses suggest a sexual origin of heterokaryosis in a supposedly ancient asexual fungus.</title>
        <authorList>
            <person name="Corradi N."/>
            <person name="Sedzielewska K."/>
            <person name="Noel J."/>
            <person name="Charron P."/>
            <person name="Farinelli L."/>
            <person name="Marton T."/>
            <person name="Kruger M."/>
            <person name="Pelin A."/>
            <person name="Brachmann A."/>
            <person name="Corradi N."/>
        </authorList>
    </citation>
    <scope>NUCLEOTIDE SEQUENCE [LARGE SCALE GENOMIC DNA]</scope>
    <source>
        <strain evidence="1 2">A1</strain>
    </source>
</reference>
<sequence length="547" mass="65173">MACSKLFLGDLPELVNEIIQYFHYDYKTLHSCILVNKLWCRLAIPLLWEDPFSLKLPKNYHFIEIYLYKLNDDYKIKLDEYLTQNDIFPSNTLFNYPSFIQRLDAYEIINSINEWARTIETSKTKAQRSGYFMRNKLLPLQMINFTKLIYKSLFIIFIENEVNLHSFEVMLFNNTKFEYFDEILELILQNPKFICNIKNFEINFYEVTENTRIFTKFLYSNCNSISSLYLQYSFYHFPVTEKCSSLSQIIQSQINLRKLFLGCQFPLHQSLSSLIKNPNCSNTLNTIIFYYVDFKNILILSEAFNHLNVLESIHIIYCRSLDSRFIQQINNITKPFKLKSLFLNEILQTEELLIQKSCDYLENFGIIGREPQQLLQLIIKYCSKIKYLGPISMNNKCSYLLLNLVENITQNLDYLFIETSISDIGSIILKNLGQILPHKLEYLHLSLSIDRIDFEIFLKNFQNTFVKKLVIRNRSKGKNGDIFPSIKEYIMKKKRVKYFAFSEIKYSRIDDLFFLKNKVKEFELYDIQVLCYRDLSIDIYDFIKEVN</sequence>
<protein>
    <recommendedName>
        <fullName evidence="3">F-box domain-containing protein</fullName>
    </recommendedName>
</protein>
<dbReference type="AlphaFoldDB" id="A0A2N0R887"/>
<dbReference type="VEuPathDB" id="FungiDB:RhiirA1_469329"/>
<gene>
    <name evidence="1" type="ORF">RhiirA1_469329</name>
</gene>
<dbReference type="EMBL" id="LLXH01001315">
    <property type="protein sequence ID" value="PKC59519.1"/>
    <property type="molecule type" value="Genomic_DNA"/>
</dbReference>
<accession>A0A2N0R887</accession>
<reference evidence="1 2" key="1">
    <citation type="submission" date="2017-10" db="EMBL/GenBank/DDBJ databases">
        <title>Extensive intraspecific genome diversity in a model arbuscular mycorrhizal fungus.</title>
        <authorList>
            <person name="Chen E.C.H."/>
            <person name="Morin E."/>
            <person name="Baudet D."/>
            <person name="Noel J."/>
            <person name="Ndikumana S."/>
            <person name="Charron P."/>
            <person name="St-Onge C."/>
            <person name="Giorgi J."/>
            <person name="Grigoriev I.V."/>
            <person name="Roux C."/>
            <person name="Martin F.M."/>
            <person name="Corradi N."/>
        </authorList>
    </citation>
    <scope>NUCLEOTIDE SEQUENCE [LARGE SCALE GENOMIC DNA]</scope>
    <source>
        <strain evidence="1 2">A1</strain>
    </source>
</reference>
<comment type="caution">
    <text evidence="1">The sequence shown here is derived from an EMBL/GenBank/DDBJ whole genome shotgun (WGS) entry which is preliminary data.</text>
</comment>
<evidence type="ECO:0000313" key="1">
    <source>
        <dbReference type="EMBL" id="PKC59519.1"/>
    </source>
</evidence>
<organism evidence="1 2">
    <name type="scientific">Rhizophagus irregularis</name>
    <dbReference type="NCBI Taxonomy" id="588596"/>
    <lineage>
        <taxon>Eukaryota</taxon>
        <taxon>Fungi</taxon>
        <taxon>Fungi incertae sedis</taxon>
        <taxon>Mucoromycota</taxon>
        <taxon>Glomeromycotina</taxon>
        <taxon>Glomeromycetes</taxon>
        <taxon>Glomerales</taxon>
        <taxon>Glomeraceae</taxon>
        <taxon>Rhizophagus</taxon>
    </lineage>
</organism>
<dbReference type="VEuPathDB" id="FungiDB:RhiirFUN_010160"/>